<reference evidence="4" key="1">
    <citation type="submission" date="2023-09" db="EMBL/GenBank/DDBJ databases">
        <authorList>
            <person name="Li S."/>
            <person name="Li X."/>
            <person name="Zhang C."/>
            <person name="Zhao Z."/>
        </authorList>
    </citation>
    <scope>NUCLEOTIDE SEQUENCE [LARGE SCALE GENOMIC DNA]</scope>
    <source>
        <strain evidence="4">SQ345</strain>
    </source>
</reference>
<keyword evidence="1" id="KW-1133">Transmembrane helix</keyword>
<feature type="domain" description="Putative Flp pilus-assembly TadG-like N-terminal" evidence="2">
    <location>
        <begin position="11"/>
        <end position="57"/>
    </location>
</feature>
<keyword evidence="1" id="KW-0472">Membrane</keyword>
<feature type="transmembrane region" description="Helical" evidence="1">
    <location>
        <begin position="12"/>
        <end position="32"/>
    </location>
</feature>
<evidence type="ECO:0000313" key="3">
    <source>
        <dbReference type="EMBL" id="WNC67654.1"/>
    </source>
</evidence>
<dbReference type="InterPro" id="IPR028087">
    <property type="entry name" value="Tad_N"/>
</dbReference>
<proteinExistence type="predicted"/>
<dbReference type="Pfam" id="PF13400">
    <property type="entry name" value="Tad"/>
    <property type="match status" value="1"/>
</dbReference>
<sequence>MEVKSNIKQQGNILVMFTIGLFSLLAMAALALDGGHLLLNKTRLQNLVDTAALNAAKDLVDGGTHNSAIFAAKAITAENLGFSDYHELNSSIANTDSVIVEFSEKPEPFIPVSIGENEDINRYVKVTISGVELNNFIAQIFSFNKKISATALAGPSTALVDCYSDLVPMMVCSKPIDYSADPLQYQEDSFYGYNLNELTVMKIGSGEESAVGAGNFQLLNLADNHGGADIRTAMAGAGLSNGEVCFNVDEGLSTAPGNKVGPSLQGLNTRFGTSTVPGDKEGIYPPDINTCQGERLDLEDGELVDSTNTPIFEYDDNGVPIFEYDSDGELIFPEGVYSYNDYLESRGSTSVCPISGTGLTNQPGGFVDRRVLNVVIAECDGTANGTTTPKYVGSGCFFLTQDLDNGGQQSFIIGEFTQNCTAQGIPVVDSIDSPGPFTIVLYHVPNSSDS</sequence>
<organism evidence="3 4">
    <name type="scientific">Thalassotalea nanhaiensis</name>
    <dbReference type="NCBI Taxonomy" id="3065648"/>
    <lineage>
        <taxon>Bacteria</taxon>
        <taxon>Pseudomonadati</taxon>
        <taxon>Pseudomonadota</taxon>
        <taxon>Gammaproteobacteria</taxon>
        <taxon>Alteromonadales</taxon>
        <taxon>Colwelliaceae</taxon>
        <taxon>Thalassotalea</taxon>
    </lineage>
</organism>
<evidence type="ECO:0000313" key="4">
    <source>
        <dbReference type="Proteomes" id="UP001248581"/>
    </source>
</evidence>
<accession>A0ABY9TIN7</accession>
<keyword evidence="1" id="KW-0812">Transmembrane</keyword>
<dbReference type="RefSeq" id="WP_348386813.1">
    <property type="nucleotide sequence ID" value="NZ_CP134146.1"/>
</dbReference>
<evidence type="ECO:0000256" key="1">
    <source>
        <dbReference type="SAM" id="Phobius"/>
    </source>
</evidence>
<keyword evidence="4" id="KW-1185">Reference proteome</keyword>
<dbReference type="Proteomes" id="UP001248581">
    <property type="component" value="Chromosome"/>
</dbReference>
<protein>
    <submittedName>
        <fullName evidence="3">Pilus assembly protein TadG-related protein</fullName>
    </submittedName>
</protein>
<evidence type="ECO:0000259" key="2">
    <source>
        <dbReference type="Pfam" id="PF13400"/>
    </source>
</evidence>
<name>A0ABY9TIN7_9GAMM</name>
<gene>
    <name evidence="3" type="ORF">RI845_14150</name>
</gene>
<dbReference type="EMBL" id="CP134146">
    <property type="protein sequence ID" value="WNC67654.1"/>
    <property type="molecule type" value="Genomic_DNA"/>
</dbReference>